<evidence type="ECO:0000313" key="2">
    <source>
        <dbReference type="EMBL" id="KAH7053183.1"/>
    </source>
</evidence>
<feature type="transmembrane region" description="Helical" evidence="1">
    <location>
        <begin position="847"/>
        <end position="870"/>
    </location>
</feature>
<proteinExistence type="predicted"/>
<dbReference type="Proteomes" id="UP000774617">
    <property type="component" value="Unassembled WGS sequence"/>
</dbReference>
<accession>A0ABQ8GE02</accession>
<keyword evidence="1" id="KW-1133">Transmembrane helix</keyword>
<evidence type="ECO:0000256" key="1">
    <source>
        <dbReference type="SAM" id="Phobius"/>
    </source>
</evidence>
<feature type="transmembrane region" description="Helical" evidence="1">
    <location>
        <begin position="590"/>
        <end position="609"/>
    </location>
</feature>
<dbReference type="EMBL" id="JAGTJR010000010">
    <property type="protein sequence ID" value="KAH7053183.1"/>
    <property type="molecule type" value="Genomic_DNA"/>
</dbReference>
<gene>
    <name evidence="2" type="ORF">B0J12DRAFT_739303</name>
</gene>
<comment type="caution">
    <text evidence="2">The sequence shown here is derived from an EMBL/GenBank/DDBJ whole genome shotgun (WGS) entry which is preliminary data.</text>
</comment>
<feature type="transmembrane region" description="Helical" evidence="1">
    <location>
        <begin position="816"/>
        <end position="841"/>
    </location>
</feature>
<sequence length="945" mass="101649">MPALCPRCYAPFDDDEKLKDHLRAEERCPEKAELPEVDGVDTRQLNLLRSKKRISAETEPDKWKRVYAICFPEDTFIPSPYWEASYNDRTTSVDLVAKYQSFCHETLPRLVRGQLEHELAERTEATSERLISRVPEIVQMPASGLYAGVPQDELARGPQPPELPKKHHVPASVKTVSLAGFCVLTISIFALLQWSAAPSNQHNAQKVQRRDGAPMLMHYPRQNVVTTTPDLGAVATTTPDMAVPSTTVPPAATTNPDAFIPIDNTPTVDDSMTSATNPDAYVPLDPVTTTPIVVGTTAPDAFIPIDNPPTDDGSVTMTTNPGAYVPVENGATTKPPTTASTSPEAFVPLDGADLGSSTTAPGAYIPAGSSASRITITEPTAATFIFTTTGADVPGGTLVITAAGSYKPGEPLLITATGSNIPGGSLVVTRTGPLVVGATAVSDRSGNSFNFSNIPDDSFATYNGGFTLSDYFVGAYMPTLLAVIYGIIWSTIFAGIAEITPFFQLTRPGGASVKESLCLEYQNAGLWHLLSTSISHKDGLVFAGTLVTLIITATIALASQVFYIGISGTCRETGKGVDCIRYLAINRRLAWAECGLLAVILVIVVMIIFGRRRRTTGVYAEVTSIAGIAVLMQNPTVVARMREAVHNHRNKVSGTRTTKFGIGQSYDRAAGWTYGFTIVAESEYAETKDENTRLFDEDADRSGSVLPWLLRPVAIIGFQIILVVLLGLILYYWFNGKASPFEDFMNSQTFGPKLMMSCFGIVIRFWWAEISNAVQTLEPYRRLTAGHATASDTILASTSLHAVSALVTSLRRHNIFGAWIALLAVLAEVLIISLSAIPFNLATLLDAFRASVIASVAIIVLMAGTLPFVLRRYKNSIVAPPTSVADTVVVLAEPGNGVVGVVAGLAGVGRRERDSVVVGAGRRYRLVEARRGRLSVEVEADAFVW</sequence>
<dbReference type="PANTHER" id="PTHR37544">
    <property type="entry name" value="SPRAY-RELATED"/>
    <property type="match status" value="1"/>
</dbReference>
<feature type="transmembrane region" description="Helical" evidence="1">
    <location>
        <begin position="475"/>
        <end position="497"/>
    </location>
</feature>
<keyword evidence="3" id="KW-1185">Reference proteome</keyword>
<keyword evidence="1" id="KW-0472">Membrane</keyword>
<feature type="transmembrane region" description="Helical" evidence="1">
    <location>
        <begin position="713"/>
        <end position="734"/>
    </location>
</feature>
<protein>
    <submittedName>
        <fullName evidence="2">Uncharacterized protein</fullName>
    </submittedName>
</protein>
<keyword evidence="1" id="KW-0812">Transmembrane</keyword>
<name>A0ABQ8GE02_9PEZI</name>
<organism evidence="2 3">
    <name type="scientific">Macrophomina phaseolina</name>
    <dbReference type="NCBI Taxonomy" id="35725"/>
    <lineage>
        <taxon>Eukaryota</taxon>
        <taxon>Fungi</taxon>
        <taxon>Dikarya</taxon>
        <taxon>Ascomycota</taxon>
        <taxon>Pezizomycotina</taxon>
        <taxon>Dothideomycetes</taxon>
        <taxon>Dothideomycetes incertae sedis</taxon>
        <taxon>Botryosphaeriales</taxon>
        <taxon>Botryosphaeriaceae</taxon>
        <taxon>Macrophomina</taxon>
    </lineage>
</organism>
<reference evidence="2 3" key="1">
    <citation type="journal article" date="2021" name="Nat. Commun.">
        <title>Genetic determinants of endophytism in the Arabidopsis root mycobiome.</title>
        <authorList>
            <person name="Mesny F."/>
            <person name="Miyauchi S."/>
            <person name="Thiergart T."/>
            <person name="Pickel B."/>
            <person name="Atanasova L."/>
            <person name="Karlsson M."/>
            <person name="Huettel B."/>
            <person name="Barry K.W."/>
            <person name="Haridas S."/>
            <person name="Chen C."/>
            <person name="Bauer D."/>
            <person name="Andreopoulos W."/>
            <person name="Pangilinan J."/>
            <person name="LaButti K."/>
            <person name="Riley R."/>
            <person name="Lipzen A."/>
            <person name="Clum A."/>
            <person name="Drula E."/>
            <person name="Henrissat B."/>
            <person name="Kohler A."/>
            <person name="Grigoriev I.V."/>
            <person name="Martin F.M."/>
            <person name="Hacquard S."/>
        </authorList>
    </citation>
    <scope>NUCLEOTIDE SEQUENCE [LARGE SCALE GENOMIC DNA]</scope>
    <source>
        <strain evidence="2 3">MPI-SDFR-AT-0080</strain>
    </source>
</reference>
<dbReference type="Pfam" id="PF11915">
    <property type="entry name" value="DUF3433"/>
    <property type="match status" value="2"/>
</dbReference>
<dbReference type="InterPro" id="IPR021840">
    <property type="entry name" value="DUF3433"/>
</dbReference>
<evidence type="ECO:0000313" key="3">
    <source>
        <dbReference type="Proteomes" id="UP000774617"/>
    </source>
</evidence>
<feature type="transmembrane region" description="Helical" evidence="1">
    <location>
        <begin position="540"/>
        <end position="566"/>
    </location>
</feature>
<dbReference type="PANTHER" id="PTHR37544:SF3">
    <property type="entry name" value="SPRAY"/>
    <property type="match status" value="1"/>
</dbReference>